<evidence type="ECO:0000313" key="2">
    <source>
        <dbReference type="Proteomes" id="UP000429523"/>
    </source>
</evidence>
<accession>A0A6A3DET7</accession>
<proteinExistence type="predicted"/>
<comment type="caution">
    <text evidence="1">The sequence shown here is derived from an EMBL/GenBank/DDBJ whole genome shotgun (WGS) entry which is preliminary data.</text>
</comment>
<dbReference type="Proteomes" id="UP000429523">
    <property type="component" value="Unassembled WGS sequence"/>
</dbReference>
<dbReference type="EMBL" id="QXGF01005294">
    <property type="protein sequence ID" value="KAE8918786.1"/>
    <property type="molecule type" value="Genomic_DNA"/>
</dbReference>
<protein>
    <submittedName>
        <fullName evidence="1">Uncharacterized protein</fullName>
    </submittedName>
</protein>
<reference evidence="1 2" key="1">
    <citation type="submission" date="2018-08" db="EMBL/GenBank/DDBJ databases">
        <title>Genomic investigation of the strawberry pathogen Phytophthora fragariae indicates pathogenicity is determined by transcriptional variation in three key races.</title>
        <authorList>
            <person name="Adams T.M."/>
            <person name="Armitage A.D."/>
            <person name="Sobczyk M.K."/>
            <person name="Bates H.J."/>
            <person name="Dunwell J.M."/>
            <person name="Nellist C.F."/>
            <person name="Harrison R.J."/>
        </authorList>
    </citation>
    <scope>NUCLEOTIDE SEQUENCE [LARGE SCALE GENOMIC DNA]</scope>
    <source>
        <strain evidence="1 2">NOV-9</strain>
    </source>
</reference>
<dbReference type="AlphaFoldDB" id="A0A6A3DET7"/>
<sequence>MLTTLGLARATPIGAIDEFLELAWEAAVPAVRPLLVGAALGATAVAHTATHEPETRITAVAVARNEASNALRHDRRAGGWAPA</sequence>
<evidence type="ECO:0000313" key="1">
    <source>
        <dbReference type="EMBL" id="KAE8918786.1"/>
    </source>
</evidence>
<name>A0A6A3DET7_9STRA</name>
<gene>
    <name evidence="1" type="ORF">PF009_g30901</name>
</gene>
<organism evidence="1 2">
    <name type="scientific">Phytophthora fragariae</name>
    <dbReference type="NCBI Taxonomy" id="53985"/>
    <lineage>
        <taxon>Eukaryota</taxon>
        <taxon>Sar</taxon>
        <taxon>Stramenopiles</taxon>
        <taxon>Oomycota</taxon>
        <taxon>Peronosporomycetes</taxon>
        <taxon>Peronosporales</taxon>
        <taxon>Peronosporaceae</taxon>
        <taxon>Phytophthora</taxon>
    </lineage>
</organism>